<protein>
    <submittedName>
        <fullName evidence="2">Uncharacterized protein</fullName>
    </submittedName>
</protein>
<organism evidence="2">
    <name type="scientific">Neobodo designis</name>
    <name type="common">Flagellated protozoan</name>
    <name type="synonym">Bodo designis</name>
    <dbReference type="NCBI Taxonomy" id="312471"/>
    <lineage>
        <taxon>Eukaryota</taxon>
        <taxon>Discoba</taxon>
        <taxon>Euglenozoa</taxon>
        <taxon>Kinetoplastea</taxon>
        <taxon>Metakinetoplastina</taxon>
        <taxon>Neobodonida</taxon>
        <taxon>Neobodo</taxon>
    </lineage>
</organism>
<evidence type="ECO:0000256" key="1">
    <source>
        <dbReference type="SAM" id="MobiDB-lite"/>
    </source>
</evidence>
<reference evidence="2" key="1">
    <citation type="submission" date="2021-01" db="EMBL/GenBank/DDBJ databases">
        <authorList>
            <person name="Corre E."/>
            <person name="Pelletier E."/>
            <person name="Niang G."/>
            <person name="Scheremetjew M."/>
            <person name="Finn R."/>
            <person name="Kale V."/>
            <person name="Holt S."/>
            <person name="Cochrane G."/>
            <person name="Meng A."/>
            <person name="Brown T."/>
            <person name="Cohen L."/>
        </authorList>
    </citation>
    <scope>NUCLEOTIDE SEQUENCE</scope>
    <source>
        <strain evidence="2">CCAP 1951/1</strain>
    </source>
</reference>
<proteinExistence type="predicted"/>
<name>A0A7S1R4Y1_NEODS</name>
<feature type="compositionally biased region" description="Polar residues" evidence="1">
    <location>
        <begin position="89"/>
        <end position="99"/>
    </location>
</feature>
<gene>
    <name evidence="2" type="ORF">NDES1114_LOCUS35615</name>
</gene>
<accession>A0A7S1R4Y1</accession>
<feature type="region of interest" description="Disordered" evidence="1">
    <location>
        <begin position="55"/>
        <end position="108"/>
    </location>
</feature>
<dbReference type="AlphaFoldDB" id="A0A7S1R4Y1"/>
<dbReference type="EMBL" id="HBGF01053191">
    <property type="protein sequence ID" value="CAD9156246.1"/>
    <property type="molecule type" value="Transcribed_RNA"/>
</dbReference>
<evidence type="ECO:0000313" key="2">
    <source>
        <dbReference type="EMBL" id="CAD9156246.1"/>
    </source>
</evidence>
<feature type="compositionally biased region" description="Basic and acidic residues" evidence="1">
    <location>
        <begin position="56"/>
        <end position="67"/>
    </location>
</feature>
<sequence length="226" mass="23962">MSVPASCSSFYQRMRQSVVDRPSDVAVSRTVEYNAPVGAAQQSLDDTMAKLRAIASRRDGNRGEVRSTPRLVGSVAVSPPPPNRSPQPTRETAINSTSHVAPAPADGDGLSAAELASLRAAELEERVGVAANMSGQDGNFVSLCDEATVKVFPRHVVFARGDGSPVAELVVAELFELTEDDPRGLLVFHFERSTGEAGAIQVTCRSPAARSALYKLVCAKRNALEA</sequence>